<name>A0A0N0S134_RHORH</name>
<gene>
    <name evidence="1" type="ORF">Z051_06550</name>
</gene>
<reference evidence="1 2" key="1">
    <citation type="journal article" date="2015" name="Genome Announc.">
        <title>Draft Genome Sequence of Rhodococcus rhodochrous Strain KG-21, a Soil Isolate from Oil Fields of Krishna-Godavari Basin, India.</title>
        <authorList>
            <person name="Dawar C."/>
            <person name="Aggarwal R.K."/>
        </authorList>
    </citation>
    <scope>NUCLEOTIDE SEQUENCE [LARGE SCALE GENOMIC DNA]</scope>
    <source>
        <strain evidence="1 2">KG-21</strain>
    </source>
</reference>
<organism evidence="1 2">
    <name type="scientific">Rhodococcus rhodochrous KG-21</name>
    <dbReference type="NCBI Taxonomy" id="1441923"/>
    <lineage>
        <taxon>Bacteria</taxon>
        <taxon>Bacillati</taxon>
        <taxon>Actinomycetota</taxon>
        <taxon>Actinomycetes</taxon>
        <taxon>Mycobacteriales</taxon>
        <taxon>Nocardiaceae</taxon>
        <taxon>Rhodococcus</taxon>
    </lineage>
</organism>
<evidence type="ECO:0000313" key="2">
    <source>
        <dbReference type="Proteomes" id="UP000037712"/>
    </source>
</evidence>
<sequence>MADCGPTVARSGTLCDMEHRMSDDELRRAIRVLRERADSARSEGRDADADGIEETIRKYQEEMAQRL</sequence>
<dbReference type="Proteomes" id="UP000037712">
    <property type="component" value="Unassembled WGS sequence"/>
</dbReference>
<proteinExistence type="predicted"/>
<protein>
    <submittedName>
        <fullName evidence="1">Uncharacterized protein</fullName>
    </submittedName>
</protein>
<dbReference type="EMBL" id="AZYO01000009">
    <property type="protein sequence ID" value="KOS57093.1"/>
    <property type="molecule type" value="Genomic_DNA"/>
</dbReference>
<dbReference type="PATRIC" id="fig|1441923.3.peg.1437"/>
<evidence type="ECO:0000313" key="1">
    <source>
        <dbReference type="EMBL" id="KOS57093.1"/>
    </source>
</evidence>
<dbReference type="AlphaFoldDB" id="A0A0N0S134"/>
<comment type="caution">
    <text evidence="1">The sequence shown here is derived from an EMBL/GenBank/DDBJ whole genome shotgun (WGS) entry which is preliminary data.</text>
</comment>
<accession>A0A0N0S134</accession>
<reference evidence="2" key="2">
    <citation type="submission" date="2015-01" db="EMBL/GenBank/DDBJ databases">
        <title>Draft genome sequence of potential hydrocarbon metabolising strain of Rhodococcus rhodochrous.</title>
        <authorList>
            <person name="Aggarwal R.K."/>
            <person name="Dawar C."/>
        </authorList>
    </citation>
    <scope>NUCLEOTIDE SEQUENCE [LARGE SCALE GENOMIC DNA]</scope>
    <source>
        <strain evidence="2">KG-21</strain>
    </source>
</reference>